<accession>A0A420HQ71</accession>
<dbReference type="EMBL" id="MCBQ01017373">
    <property type="protein sequence ID" value="RKF59578.1"/>
    <property type="molecule type" value="Genomic_DNA"/>
</dbReference>
<proteinExistence type="predicted"/>
<organism evidence="2 3">
    <name type="scientific">Golovinomyces cichoracearum</name>
    <dbReference type="NCBI Taxonomy" id="62708"/>
    <lineage>
        <taxon>Eukaryota</taxon>
        <taxon>Fungi</taxon>
        <taxon>Dikarya</taxon>
        <taxon>Ascomycota</taxon>
        <taxon>Pezizomycotina</taxon>
        <taxon>Leotiomycetes</taxon>
        <taxon>Erysiphales</taxon>
        <taxon>Erysiphaceae</taxon>
        <taxon>Golovinomyces</taxon>
    </lineage>
</organism>
<protein>
    <submittedName>
        <fullName evidence="2">Uncharacterized protein</fullName>
    </submittedName>
</protein>
<evidence type="ECO:0000313" key="2">
    <source>
        <dbReference type="EMBL" id="RKF59578.1"/>
    </source>
</evidence>
<reference evidence="2 3" key="1">
    <citation type="journal article" date="2018" name="BMC Genomics">
        <title>Comparative genome analyses reveal sequence features reflecting distinct modes of host-adaptation between dicot and monocot powdery mildew.</title>
        <authorList>
            <person name="Wu Y."/>
            <person name="Ma X."/>
            <person name="Pan Z."/>
            <person name="Kale S.D."/>
            <person name="Song Y."/>
            <person name="King H."/>
            <person name="Zhang Q."/>
            <person name="Presley C."/>
            <person name="Deng X."/>
            <person name="Wei C.I."/>
            <person name="Xiao S."/>
        </authorList>
    </citation>
    <scope>NUCLEOTIDE SEQUENCE [LARGE SCALE GENOMIC DNA]</scope>
    <source>
        <strain evidence="2">UMSG3</strain>
    </source>
</reference>
<feature type="compositionally biased region" description="Polar residues" evidence="1">
    <location>
        <begin position="1"/>
        <end position="20"/>
    </location>
</feature>
<feature type="region of interest" description="Disordered" evidence="1">
    <location>
        <begin position="1"/>
        <end position="152"/>
    </location>
</feature>
<sequence length="386" mass="42935">MSSTPKHSRQSSNNIDSFSKSHSRTHSRISGYSPCTPSRIVAGTNQLDHNSPETFHSGNLSITQTNGSGNLADELADAWDEDEDEDEDQEEDDEIRKERSGYDLNTQQQKELNPSRDSGVDVSTLPFKNSRASIQSQVSGREYRKFSSDYDGSEYGDNSTLEIDDTPAGLLAKMDLVESLVRRGTENNGSDRDGIVKRVIEGLRDLGGQSKIEGGTTRLITAHSALSTHILHQTRVLQSLAYPLFSPLAIPLDEELINELMPILIKTSESIPRPSMAAFNSLAKLHSLTTDLIQNLNCLSDTLHMSRQTTTTASRRLRSARELVAEMRKEEEARIEGESWLKLHNWPDRLHNRECARVCGDVLDGFDEVCNGWRARLIAQAEIVGA</sequence>
<comment type="caution">
    <text evidence="2">The sequence shown here is derived from an EMBL/GenBank/DDBJ whole genome shotgun (WGS) entry which is preliminary data.</text>
</comment>
<feature type="compositionally biased region" description="Polar residues" evidence="1">
    <location>
        <begin position="126"/>
        <end position="139"/>
    </location>
</feature>
<dbReference type="Proteomes" id="UP000283383">
    <property type="component" value="Unassembled WGS sequence"/>
</dbReference>
<feature type="compositionally biased region" description="Polar residues" evidence="1">
    <location>
        <begin position="103"/>
        <end position="116"/>
    </location>
</feature>
<feature type="compositionally biased region" description="Polar residues" evidence="1">
    <location>
        <begin position="43"/>
        <end position="69"/>
    </location>
</feature>
<name>A0A420HQ71_9PEZI</name>
<keyword evidence="3" id="KW-1185">Reference proteome</keyword>
<dbReference type="AlphaFoldDB" id="A0A420HQ71"/>
<feature type="compositionally biased region" description="Acidic residues" evidence="1">
    <location>
        <begin position="74"/>
        <end position="93"/>
    </location>
</feature>
<evidence type="ECO:0000256" key="1">
    <source>
        <dbReference type="SAM" id="MobiDB-lite"/>
    </source>
</evidence>
<evidence type="ECO:0000313" key="3">
    <source>
        <dbReference type="Proteomes" id="UP000283383"/>
    </source>
</evidence>
<gene>
    <name evidence="2" type="ORF">GcM3_173015</name>
</gene>